<dbReference type="Gene3D" id="3.20.70.20">
    <property type="match status" value="1"/>
</dbReference>
<dbReference type="InterPro" id="IPR012833">
    <property type="entry name" value="NrdD"/>
</dbReference>
<sequence>MRLKVIKRDGRLDDFRPERIISAIYSAERAMNRKENNAVKYAADVFDDIIKGYSDVEVVSVEEIQSAILCYLARHDPELGAVYEKYRNERSVIRERKWKIYRQFGRILSADPSGVDLMRENANVRGGAPMGRMLRIGSEASKYYFLNNPDIIPKDTANLHRLGVIHIHDLDFYGTSLNCLQIPLSEVLARGFSTGHGSVRPPKGIRTAAALACIVLQSNQNDMFGGQSIPDFEYALAPYVDATYKHYVEMLKYLGFTGSVEAEAWKLTSQETYQAMEALLHNLNTMASRAGAQVPFSSINYGTGMTKEQRLVIKSILLATEAGLGHGETPIFPVQVFKVKDGVNYNYGDPNHDLFELSVKVSAKRLFPNWEFLDAPFNLQYYRPGHVETEVATMGCRTRVMADRFGKDITPGRGNLSFTSISLPHIAIVNRGKGVKAFMAVLDSVVDIVVSQLVSRYRIQANLRVKNLPFLMGQGLYEDSKDLDPDDRIEKAIRHGTLGIGFVGLAEALVALTGHHHGETDEAEQLGLDIVRHLRLRADLACEKYDLNFSLIGSPAESTAGAFLRADRKEFGLIPGVTDKEYYTNSHHIPVKFPISAYRKIKLEAPFHELENGGHITYVELDGDTAKNPDAVMSVVRCMHDSGIGYGAVNHPVDRDPVCGYTGVIGDTCPLCGRHDGEAVNEEKLRQIRKNAL</sequence>
<dbReference type="GO" id="GO:0008998">
    <property type="term" value="F:ribonucleoside-triphosphate reductase (thioredoxin) activity"/>
    <property type="evidence" value="ECO:0007669"/>
    <property type="project" value="InterPro"/>
</dbReference>
<evidence type="ECO:0000256" key="1">
    <source>
        <dbReference type="ARBA" id="ARBA00022741"/>
    </source>
</evidence>
<evidence type="ECO:0000256" key="3">
    <source>
        <dbReference type="PROSITE-ProRule" id="PRU00492"/>
    </source>
</evidence>
<dbReference type="EMBL" id="BK032872">
    <property type="protein sequence ID" value="DAF65020.1"/>
    <property type="molecule type" value="Genomic_DNA"/>
</dbReference>
<evidence type="ECO:0000259" key="4">
    <source>
        <dbReference type="PROSITE" id="PS51161"/>
    </source>
</evidence>
<keyword evidence="2 3" id="KW-0067">ATP-binding</keyword>
<protein>
    <submittedName>
        <fullName evidence="5">Anaerobic ribonucleoside triphosphate reductase</fullName>
    </submittedName>
</protein>
<dbReference type="Pfam" id="PF13597">
    <property type="entry name" value="NRDD"/>
    <property type="match status" value="1"/>
</dbReference>
<reference evidence="5" key="1">
    <citation type="journal article" date="2021" name="Proc. Natl. Acad. Sci. U.S.A.">
        <title>A Catalog of Tens of Thousands of Viruses from Human Metagenomes Reveals Hidden Associations with Chronic Diseases.</title>
        <authorList>
            <person name="Tisza M.J."/>
            <person name="Buck C.B."/>
        </authorList>
    </citation>
    <scope>NUCLEOTIDE SEQUENCE</scope>
    <source>
        <strain evidence="5">Ct2iq11</strain>
    </source>
</reference>
<evidence type="ECO:0000313" key="5">
    <source>
        <dbReference type="EMBL" id="DAF65020.1"/>
    </source>
</evidence>
<accession>A0A8S5TPG5</accession>
<dbReference type="InterPro" id="IPR005144">
    <property type="entry name" value="ATP-cone_dom"/>
</dbReference>
<dbReference type="GO" id="GO:0004748">
    <property type="term" value="F:ribonucleoside-diphosphate reductase activity, thioredoxin disulfide as acceptor"/>
    <property type="evidence" value="ECO:0007669"/>
    <property type="project" value="TreeGrafter"/>
</dbReference>
<dbReference type="PANTHER" id="PTHR21075:SF0">
    <property type="entry name" value="ANAEROBIC RIBONUCLEOSIDE-TRIPHOSPHATE REDUCTASE"/>
    <property type="match status" value="1"/>
</dbReference>
<dbReference type="GO" id="GO:0005524">
    <property type="term" value="F:ATP binding"/>
    <property type="evidence" value="ECO:0007669"/>
    <property type="project" value="UniProtKB-UniRule"/>
</dbReference>
<proteinExistence type="predicted"/>
<dbReference type="NCBIfam" id="TIGR02487">
    <property type="entry name" value="NrdD"/>
    <property type="match status" value="1"/>
</dbReference>
<organism evidence="5">
    <name type="scientific">Podoviridae sp. ct2iq11</name>
    <dbReference type="NCBI Taxonomy" id="2827720"/>
    <lineage>
        <taxon>Viruses</taxon>
        <taxon>Duplodnaviria</taxon>
        <taxon>Heunggongvirae</taxon>
        <taxon>Uroviricota</taxon>
        <taxon>Caudoviricetes</taxon>
    </lineage>
</organism>
<dbReference type="Pfam" id="PF03477">
    <property type="entry name" value="ATP-cone"/>
    <property type="match status" value="1"/>
</dbReference>
<evidence type="ECO:0000256" key="2">
    <source>
        <dbReference type="ARBA" id="ARBA00022840"/>
    </source>
</evidence>
<feature type="domain" description="ATP-cone" evidence="4">
    <location>
        <begin position="3"/>
        <end position="94"/>
    </location>
</feature>
<dbReference type="GO" id="GO:0006260">
    <property type="term" value="P:DNA replication"/>
    <property type="evidence" value="ECO:0007669"/>
    <property type="project" value="InterPro"/>
</dbReference>
<name>A0A8S5TPG5_9CAUD</name>
<dbReference type="PROSITE" id="PS51161">
    <property type="entry name" value="ATP_CONE"/>
    <property type="match status" value="1"/>
</dbReference>
<dbReference type="GO" id="GO:0009265">
    <property type="term" value="P:2'-deoxyribonucleotide biosynthetic process"/>
    <property type="evidence" value="ECO:0007669"/>
    <property type="project" value="TreeGrafter"/>
</dbReference>
<dbReference type="PANTHER" id="PTHR21075">
    <property type="entry name" value="ANAEROBIC RIBONUCLEOSIDE-TRIPHOSPHATE REDUCTASE"/>
    <property type="match status" value="1"/>
</dbReference>
<keyword evidence="1 3" id="KW-0547">Nucleotide-binding</keyword>
<dbReference type="SUPFAM" id="SSF51998">
    <property type="entry name" value="PFL-like glycyl radical enzymes"/>
    <property type="match status" value="1"/>
</dbReference>